<comment type="caution">
    <text evidence="1">The sequence shown here is derived from an EMBL/GenBank/DDBJ whole genome shotgun (WGS) entry which is preliminary data.</text>
</comment>
<dbReference type="Proteomes" id="UP000324222">
    <property type="component" value="Unassembled WGS sequence"/>
</dbReference>
<accession>A0A5B7JT75</accession>
<protein>
    <submittedName>
        <fullName evidence="1">Uncharacterized protein</fullName>
    </submittedName>
</protein>
<gene>
    <name evidence="1" type="ORF">E2C01_093127</name>
</gene>
<sequence length="72" mass="7774">MLSEARQAAADAAIVLNQGGPSSPLTWGAHMRYAGAQPNTSCARLTTRDGRAVDPLVHLVFFSFSRPRYLVT</sequence>
<proteinExistence type="predicted"/>
<evidence type="ECO:0000313" key="1">
    <source>
        <dbReference type="EMBL" id="MPC97795.1"/>
    </source>
</evidence>
<keyword evidence="2" id="KW-1185">Reference proteome</keyword>
<dbReference type="AlphaFoldDB" id="A0A5B7JT75"/>
<evidence type="ECO:0000313" key="2">
    <source>
        <dbReference type="Proteomes" id="UP000324222"/>
    </source>
</evidence>
<dbReference type="EMBL" id="VSRR010111480">
    <property type="protein sequence ID" value="MPC97795.1"/>
    <property type="molecule type" value="Genomic_DNA"/>
</dbReference>
<reference evidence="1 2" key="1">
    <citation type="submission" date="2019-05" db="EMBL/GenBank/DDBJ databases">
        <title>Another draft genome of Portunus trituberculatus and its Hox gene families provides insights of decapod evolution.</title>
        <authorList>
            <person name="Jeong J.-H."/>
            <person name="Song I."/>
            <person name="Kim S."/>
            <person name="Choi T."/>
            <person name="Kim D."/>
            <person name="Ryu S."/>
            <person name="Kim W."/>
        </authorList>
    </citation>
    <scope>NUCLEOTIDE SEQUENCE [LARGE SCALE GENOMIC DNA]</scope>
    <source>
        <tissue evidence="1">Muscle</tissue>
    </source>
</reference>
<organism evidence="1 2">
    <name type="scientific">Portunus trituberculatus</name>
    <name type="common">Swimming crab</name>
    <name type="synonym">Neptunus trituberculatus</name>
    <dbReference type="NCBI Taxonomy" id="210409"/>
    <lineage>
        <taxon>Eukaryota</taxon>
        <taxon>Metazoa</taxon>
        <taxon>Ecdysozoa</taxon>
        <taxon>Arthropoda</taxon>
        <taxon>Crustacea</taxon>
        <taxon>Multicrustacea</taxon>
        <taxon>Malacostraca</taxon>
        <taxon>Eumalacostraca</taxon>
        <taxon>Eucarida</taxon>
        <taxon>Decapoda</taxon>
        <taxon>Pleocyemata</taxon>
        <taxon>Brachyura</taxon>
        <taxon>Eubrachyura</taxon>
        <taxon>Portunoidea</taxon>
        <taxon>Portunidae</taxon>
        <taxon>Portuninae</taxon>
        <taxon>Portunus</taxon>
    </lineage>
</organism>
<name>A0A5B7JT75_PORTR</name>